<evidence type="ECO:0000313" key="9">
    <source>
        <dbReference type="Proteomes" id="UP000663829"/>
    </source>
</evidence>
<feature type="domain" description="ABC transmembrane type-1" evidence="6">
    <location>
        <begin position="90"/>
        <end position="184"/>
    </location>
</feature>
<feature type="domain" description="ABC transmembrane type-1" evidence="6">
    <location>
        <begin position="29"/>
        <end position="85"/>
    </location>
</feature>
<evidence type="ECO:0000256" key="2">
    <source>
        <dbReference type="ARBA" id="ARBA00022692"/>
    </source>
</evidence>
<dbReference type="PROSITE" id="PS50929">
    <property type="entry name" value="ABC_TM1F"/>
    <property type="match status" value="2"/>
</dbReference>
<dbReference type="InterPro" id="IPR011527">
    <property type="entry name" value="ABC1_TM_dom"/>
</dbReference>
<evidence type="ECO:0000259" key="6">
    <source>
        <dbReference type="PROSITE" id="PS50929"/>
    </source>
</evidence>
<sequence>VDIDSSGFVVNSSHLIEHLCVHCHISFNRELIFSISGAELTKRVRTKAIQCMLKQEIGWFDRQENHSGVLCERLSSDALAIQNVYLKTGLSKKTRKVLDHASVLATESLQNIRTVVQLTKKDIFIQKYSNYINQTYTWSKNYSYIEAIAYGVATSSFYFTLAAIYAAVFVLVEHEQLKAENIMM</sequence>
<evidence type="ECO:0000256" key="4">
    <source>
        <dbReference type="ARBA" id="ARBA00023136"/>
    </source>
</evidence>
<proteinExistence type="predicted"/>
<accession>A0A814T3P3</accession>
<dbReference type="SUPFAM" id="SSF90123">
    <property type="entry name" value="ABC transporter transmembrane region"/>
    <property type="match status" value="1"/>
</dbReference>
<gene>
    <name evidence="7" type="ORF">GPM918_LOCUS21458</name>
    <name evidence="8" type="ORF">SRO942_LOCUS21455</name>
</gene>
<keyword evidence="9" id="KW-1185">Reference proteome</keyword>
<comment type="subcellular location">
    <subcellularLocation>
        <location evidence="1">Membrane</location>
        <topology evidence="1">Multi-pass membrane protein</topology>
    </subcellularLocation>
</comment>
<evidence type="ECO:0000256" key="1">
    <source>
        <dbReference type="ARBA" id="ARBA00004141"/>
    </source>
</evidence>
<evidence type="ECO:0000256" key="5">
    <source>
        <dbReference type="SAM" id="Phobius"/>
    </source>
</evidence>
<evidence type="ECO:0000313" key="7">
    <source>
        <dbReference type="EMBL" id="CAF1156595.1"/>
    </source>
</evidence>
<dbReference type="Proteomes" id="UP000681722">
    <property type="component" value="Unassembled WGS sequence"/>
</dbReference>
<dbReference type="GO" id="GO:0005524">
    <property type="term" value="F:ATP binding"/>
    <property type="evidence" value="ECO:0007669"/>
    <property type="project" value="InterPro"/>
</dbReference>
<organism evidence="7 9">
    <name type="scientific">Didymodactylos carnosus</name>
    <dbReference type="NCBI Taxonomy" id="1234261"/>
    <lineage>
        <taxon>Eukaryota</taxon>
        <taxon>Metazoa</taxon>
        <taxon>Spiralia</taxon>
        <taxon>Gnathifera</taxon>
        <taxon>Rotifera</taxon>
        <taxon>Eurotatoria</taxon>
        <taxon>Bdelloidea</taxon>
        <taxon>Philodinida</taxon>
        <taxon>Philodinidae</taxon>
        <taxon>Didymodactylos</taxon>
    </lineage>
</organism>
<dbReference type="EMBL" id="CAJNOQ010007064">
    <property type="protein sequence ID" value="CAF1156595.1"/>
    <property type="molecule type" value="Genomic_DNA"/>
</dbReference>
<evidence type="ECO:0000256" key="3">
    <source>
        <dbReference type="ARBA" id="ARBA00022989"/>
    </source>
</evidence>
<dbReference type="PANTHER" id="PTHR24221">
    <property type="entry name" value="ATP-BINDING CASSETTE SUB-FAMILY B"/>
    <property type="match status" value="1"/>
</dbReference>
<protein>
    <recommendedName>
        <fullName evidence="6">ABC transmembrane type-1 domain-containing protein</fullName>
    </recommendedName>
</protein>
<feature type="non-terminal residue" evidence="7">
    <location>
        <position position="1"/>
    </location>
</feature>
<dbReference type="Pfam" id="PF00664">
    <property type="entry name" value="ABC_membrane"/>
    <property type="match status" value="2"/>
</dbReference>
<dbReference type="EMBL" id="CAJOBC010007063">
    <property type="protein sequence ID" value="CAF3920022.1"/>
    <property type="molecule type" value="Genomic_DNA"/>
</dbReference>
<dbReference type="Gene3D" id="1.20.1560.10">
    <property type="entry name" value="ABC transporter type 1, transmembrane domain"/>
    <property type="match status" value="1"/>
</dbReference>
<evidence type="ECO:0000313" key="8">
    <source>
        <dbReference type="EMBL" id="CAF3920022.1"/>
    </source>
</evidence>
<dbReference type="GO" id="GO:0140359">
    <property type="term" value="F:ABC-type transporter activity"/>
    <property type="evidence" value="ECO:0007669"/>
    <property type="project" value="InterPro"/>
</dbReference>
<comment type="caution">
    <text evidence="7">The sequence shown here is derived from an EMBL/GenBank/DDBJ whole genome shotgun (WGS) entry which is preliminary data.</text>
</comment>
<keyword evidence="4 5" id="KW-0472">Membrane</keyword>
<dbReference type="GO" id="GO:0016020">
    <property type="term" value="C:membrane"/>
    <property type="evidence" value="ECO:0007669"/>
    <property type="project" value="UniProtKB-SubCell"/>
</dbReference>
<reference evidence="7" key="1">
    <citation type="submission" date="2021-02" db="EMBL/GenBank/DDBJ databases">
        <authorList>
            <person name="Nowell W R."/>
        </authorList>
    </citation>
    <scope>NUCLEOTIDE SEQUENCE</scope>
</reference>
<name>A0A814T3P3_9BILA</name>
<dbReference type="PANTHER" id="PTHR24221:SF503">
    <property type="entry name" value="MITOCHONDRIAL POTASSIUM CHANNEL ATP-BINDING SUBUNIT"/>
    <property type="match status" value="1"/>
</dbReference>
<dbReference type="AlphaFoldDB" id="A0A814T3P3"/>
<dbReference type="Proteomes" id="UP000663829">
    <property type="component" value="Unassembled WGS sequence"/>
</dbReference>
<dbReference type="InterPro" id="IPR036640">
    <property type="entry name" value="ABC1_TM_sf"/>
</dbReference>
<dbReference type="OrthoDB" id="6500128at2759"/>
<keyword evidence="3 5" id="KW-1133">Transmembrane helix</keyword>
<feature type="transmembrane region" description="Helical" evidence="5">
    <location>
        <begin position="147"/>
        <end position="172"/>
    </location>
</feature>
<keyword evidence="2 5" id="KW-0812">Transmembrane</keyword>
<dbReference type="InterPro" id="IPR039421">
    <property type="entry name" value="Type_1_exporter"/>
</dbReference>